<feature type="binding site" evidence="10">
    <location>
        <position position="172"/>
    </location>
    <ligand>
        <name>CTP</name>
        <dbReference type="ChEBI" id="CHEBI:37563"/>
    </ligand>
</feature>
<feature type="binding site" evidence="10">
    <location>
        <position position="120"/>
    </location>
    <ligand>
        <name>Mg(2+)</name>
        <dbReference type="ChEBI" id="CHEBI:18420"/>
    </ligand>
</feature>
<dbReference type="SUPFAM" id="SSF55003">
    <property type="entry name" value="PAP/Archaeal CCA-adding enzyme, C-terminal domain"/>
    <property type="match status" value="1"/>
</dbReference>
<keyword evidence="8 10" id="KW-0460">Magnesium</keyword>
<dbReference type="Pfam" id="PF09249">
    <property type="entry name" value="tRNA_NucTransf2"/>
    <property type="match status" value="1"/>
</dbReference>
<evidence type="ECO:0000256" key="5">
    <source>
        <dbReference type="ARBA" id="ARBA00022741"/>
    </source>
</evidence>
<evidence type="ECO:0000256" key="1">
    <source>
        <dbReference type="ARBA" id="ARBA00022679"/>
    </source>
</evidence>
<dbReference type="Gene3D" id="3.30.70.590">
    <property type="entry name" value="Poly(A) polymerase predicted RNA binding domain"/>
    <property type="match status" value="1"/>
</dbReference>
<keyword evidence="9 10" id="KW-0694">RNA-binding</keyword>
<dbReference type="EMBL" id="CP001742">
    <property type="protein sequence ID" value="ADL19529.1"/>
    <property type="molecule type" value="Genomic_DNA"/>
</dbReference>
<dbReference type="OrthoDB" id="7378at2157"/>
<sequence>MSPNAHRQLEEEVLERLRPTPLQLRTLSSFYEVIRSHLQAKLSERGLDFIIEPEGSFAKGTLLADHWELDIFVLLKGASDEWIKSKGRELLEDSLKGLPTIVKYSEHPYVTVSLMGIEADVVPAVYREKPTGNLMGVSRTPFHTRYVISRLDKGGADEVRLLKSFFKGVGVYGAEAHIGGFSGYLTELLIITYGSFEGALQAISSWKPPVYVDPENVGNKNLLSRRYPDSPLIVVDPVDPARNAAAAVTLEKLSTAVVAAKLYLKRPRKEFFHIFTKYASIKYGIPVAMVICEGDYANYPPGDVWGRLARASRSIATLLTKYGFKLIKHSFFTDEQSKAAVGFLVNTLRLNSLDVIEGPKPFINVDYIEDFIANRINDGIWIGEGELMSVKRLNRPDIEFFLDLAIKQAPLPEGTRDCKVMVSDDVRDVRLTDWGLKEWIRKELASMPAWLVSPSAP</sequence>
<dbReference type="PIRSF" id="PIRSF005335">
    <property type="entry name" value="CCA_arch"/>
    <property type="match status" value="1"/>
</dbReference>
<evidence type="ECO:0000256" key="7">
    <source>
        <dbReference type="ARBA" id="ARBA00022840"/>
    </source>
</evidence>
<dbReference type="KEGG" id="asc:ASAC_1124"/>
<feature type="domain" description="Polymerase nucleotidyl transferase" evidence="11">
    <location>
        <begin position="43"/>
        <end position="124"/>
    </location>
</feature>
<dbReference type="SUPFAM" id="SSF81631">
    <property type="entry name" value="PAP/OAS1 substrate-binding domain"/>
    <property type="match status" value="1"/>
</dbReference>
<keyword evidence="14" id="KW-1185">Reference proteome</keyword>
<dbReference type="InParanoid" id="D9Q2J1"/>
<dbReference type="InterPro" id="IPR008229">
    <property type="entry name" value="CCA-adding_arc"/>
</dbReference>
<dbReference type="GO" id="GO:0000287">
    <property type="term" value="F:magnesium ion binding"/>
    <property type="evidence" value="ECO:0007669"/>
    <property type="project" value="UniProtKB-UniRule"/>
</dbReference>
<dbReference type="GO" id="GO:0000049">
    <property type="term" value="F:tRNA binding"/>
    <property type="evidence" value="ECO:0007669"/>
    <property type="project" value="UniProtKB-UniRule"/>
</dbReference>
<protein>
    <recommendedName>
        <fullName evidence="10">CCA-adding enzyme</fullName>
        <ecNumber evidence="10">2.7.7.72</ecNumber>
    </recommendedName>
    <alternativeName>
        <fullName evidence="10">CCA tRNA nucleotidyltransferase</fullName>
    </alternativeName>
    <alternativeName>
        <fullName evidence="10">tRNA CCA-pyrophosphorylase</fullName>
    </alternativeName>
    <alternativeName>
        <fullName evidence="10">tRNA adenylyl-/cytidylyl- transferase</fullName>
    </alternativeName>
    <alternativeName>
        <fullName evidence="10">tRNA nucleotidyltransferase</fullName>
    </alternativeName>
    <alternativeName>
        <fullName evidence="10">tRNA-NT</fullName>
    </alternativeName>
</protein>
<evidence type="ECO:0000256" key="6">
    <source>
        <dbReference type="ARBA" id="ARBA00022800"/>
    </source>
</evidence>
<dbReference type="Gene3D" id="3.30.460.10">
    <property type="entry name" value="Beta Polymerase, domain 2"/>
    <property type="match status" value="1"/>
</dbReference>
<organism evidence="13 14">
    <name type="scientific">Acidilobus saccharovorans (strain DSM 16705 / JCM 18335 / VKM B-2471 / 345-15)</name>
    <dbReference type="NCBI Taxonomy" id="666510"/>
    <lineage>
        <taxon>Archaea</taxon>
        <taxon>Thermoproteota</taxon>
        <taxon>Thermoprotei</taxon>
        <taxon>Acidilobales</taxon>
        <taxon>Acidilobaceae</taxon>
        <taxon>Acidilobus</taxon>
    </lineage>
</organism>
<dbReference type="STRING" id="666510.ASAC_1124"/>
<feature type="binding site" evidence="10">
    <location>
        <position position="172"/>
    </location>
    <ligand>
        <name>ATP</name>
        <dbReference type="ChEBI" id="CHEBI:30616"/>
    </ligand>
</feature>
<gene>
    <name evidence="10" type="primary">cca</name>
    <name evidence="13" type="ordered locus">ASAC_1124</name>
</gene>
<dbReference type="FunCoup" id="D9Q2J1">
    <property type="interactions" value="1"/>
</dbReference>
<comment type="catalytic activity">
    <reaction evidence="10">
        <text>a tRNA with a 3' CCA end + 2 CTP + ATP = a tRNA with a 3' CCACCA end + 3 diphosphate</text>
        <dbReference type="Rhea" id="RHEA:76235"/>
        <dbReference type="Rhea" id="RHEA-COMP:10468"/>
        <dbReference type="Rhea" id="RHEA-COMP:18655"/>
        <dbReference type="ChEBI" id="CHEBI:30616"/>
        <dbReference type="ChEBI" id="CHEBI:33019"/>
        <dbReference type="ChEBI" id="CHEBI:37563"/>
        <dbReference type="ChEBI" id="CHEBI:83071"/>
        <dbReference type="ChEBI" id="CHEBI:195187"/>
    </reaction>
</comment>
<comment type="subunit">
    <text evidence="10">Homodimer.</text>
</comment>
<evidence type="ECO:0000313" key="13">
    <source>
        <dbReference type="EMBL" id="ADL19529.1"/>
    </source>
</evidence>
<feature type="binding site" evidence="10">
    <location>
        <position position="56"/>
    </location>
    <ligand>
        <name>CTP</name>
        <dbReference type="ChEBI" id="CHEBI:37563"/>
    </ligand>
</feature>
<feature type="binding site" evidence="10">
    <location>
        <position position="68"/>
    </location>
    <ligand>
        <name>Mg(2+)</name>
        <dbReference type="ChEBI" id="CHEBI:18420"/>
    </ligand>
</feature>
<comment type="miscellaneous">
    <text evidence="10">A single active site specifically recognizes both ATP and CTP and is responsible for their addition.</text>
</comment>
<dbReference type="GO" id="GO:0001680">
    <property type="term" value="P:tRNA 3'-terminal CCA addition"/>
    <property type="evidence" value="ECO:0007669"/>
    <property type="project" value="UniProtKB-UniRule"/>
</dbReference>
<feature type="binding site" evidence="10">
    <location>
        <position position="163"/>
    </location>
    <ligand>
        <name>CTP</name>
        <dbReference type="ChEBI" id="CHEBI:37563"/>
    </ligand>
</feature>
<dbReference type="PANTHER" id="PTHR39643">
    <property type="entry name" value="CCA-ADDING ENZYME"/>
    <property type="match status" value="1"/>
</dbReference>
<evidence type="ECO:0000259" key="12">
    <source>
        <dbReference type="Pfam" id="PF09249"/>
    </source>
</evidence>
<dbReference type="InterPro" id="IPR015329">
    <property type="entry name" value="tRNA_NucTransf2"/>
</dbReference>
<dbReference type="InterPro" id="IPR002934">
    <property type="entry name" value="Polymerase_NTP_transf_dom"/>
</dbReference>
<evidence type="ECO:0000256" key="2">
    <source>
        <dbReference type="ARBA" id="ARBA00022694"/>
    </source>
</evidence>
<feature type="binding site" evidence="10">
    <location>
        <position position="56"/>
    </location>
    <ligand>
        <name>ATP</name>
        <dbReference type="ChEBI" id="CHEBI:30616"/>
    </ligand>
</feature>
<evidence type="ECO:0000256" key="10">
    <source>
        <dbReference type="HAMAP-Rule" id="MF_01264"/>
    </source>
</evidence>
<feature type="binding site" evidence="10">
    <location>
        <position position="143"/>
    </location>
    <ligand>
        <name>CTP</name>
        <dbReference type="ChEBI" id="CHEBI:37563"/>
    </ligand>
</feature>
<feature type="binding site" evidence="10">
    <location>
        <position position="59"/>
    </location>
    <ligand>
        <name>ATP</name>
        <dbReference type="ChEBI" id="CHEBI:30616"/>
    </ligand>
</feature>
<dbReference type="InterPro" id="IPR043519">
    <property type="entry name" value="NT_sf"/>
</dbReference>
<dbReference type="Proteomes" id="UP000000346">
    <property type="component" value="Chromosome"/>
</dbReference>
<dbReference type="NCBIfam" id="TIGR03671">
    <property type="entry name" value="cca_archaeal"/>
    <property type="match status" value="1"/>
</dbReference>
<feature type="binding site" evidence="10">
    <location>
        <position position="163"/>
    </location>
    <ligand>
        <name>ATP</name>
        <dbReference type="ChEBI" id="CHEBI:30616"/>
    </ligand>
</feature>
<keyword evidence="1 10" id="KW-0808">Transferase</keyword>
<comment type="function">
    <text evidence="10">Catalyzes the addition and repair of the essential 3'-terminal CCA sequence in tRNAs without using a nucleic acid template. Adds these three nucleotides in the order of C, C, and A to the tRNA nucleotide-73, using CTP and ATP as substrates and producing inorganic pyrophosphate. tRNA 3'-terminal CCA addition is required both for tRNA processing and repair. Also involved in tRNA surveillance by mediating tandem CCA addition to generate a CCACCA at the 3' terminus of unstable tRNAs. While stable tRNAs receive only 3'-terminal CCA, unstable tRNAs are marked with CCACCA and rapidly degraded.</text>
</comment>
<keyword evidence="7 10" id="KW-0067">ATP-binding</keyword>
<dbReference type="Pfam" id="PF01909">
    <property type="entry name" value="NTP_transf_2"/>
    <property type="match status" value="1"/>
</dbReference>
<comment type="cofactor">
    <cofactor evidence="10">
        <name>Mg(2+)</name>
        <dbReference type="ChEBI" id="CHEBI:18420"/>
    </cofactor>
</comment>
<evidence type="ECO:0000256" key="4">
    <source>
        <dbReference type="ARBA" id="ARBA00022723"/>
    </source>
</evidence>
<evidence type="ECO:0000259" key="11">
    <source>
        <dbReference type="Pfam" id="PF01909"/>
    </source>
</evidence>
<dbReference type="GO" id="GO:0004810">
    <property type="term" value="F:CCA tRNA nucleotidyltransferase activity"/>
    <property type="evidence" value="ECO:0007669"/>
    <property type="project" value="UniProtKB-UniRule"/>
</dbReference>
<keyword evidence="4 10" id="KW-0479">Metal-binding</keyword>
<feature type="binding site" evidence="10">
    <location>
        <position position="70"/>
    </location>
    <ligand>
        <name>Mg(2+)</name>
        <dbReference type="ChEBI" id="CHEBI:18420"/>
    </ligand>
</feature>
<evidence type="ECO:0000256" key="3">
    <source>
        <dbReference type="ARBA" id="ARBA00022695"/>
    </source>
</evidence>
<dbReference type="EC" id="2.7.7.72" evidence="10"/>
<dbReference type="InterPro" id="IPR011068">
    <property type="entry name" value="NuclTrfase_I-like_C"/>
</dbReference>
<dbReference type="HOGENOM" id="CLU_044679_1_0_2"/>
<keyword evidence="5 10" id="KW-0547">Nucleotide-binding</keyword>
<dbReference type="eggNOG" id="arCOG04249">
    <property type="taxonomic scope" value="Archaea"/>
</dbReference>
<dbReference type="InterPro" id="IPR042090">
    <property type="entry name" value="CCA_tRNA_nucleotrans_2"/>
</dbReference>
<reference evidence="13 14" key="1">
    <citation type="journal article" date="2010" name="Appl. Environ. Microbiol.">
        <title>The genome sequence of the crenarchaeon Acidilobus saccharovorans supports a new order, Acidilobales, and suggests an important ecological role in terrestrial acidic hot springs.</title>
        <authorList>
            <person name="Mardanov A.V."/>
            <person name="Svetlitchnyi V.A."/>
            <person name="Beletsky A.V."/>
            <person name="Prokofeva M.I."/>
            <person name="Bonch-Osmolovskaya E.A."/>
            <person name="Ravin N.V."/>
            <person name="Skryabin K.G."/>
        </authorList>
    </citation>
    <scope>NUCLEOTIDE SEQUENCE [LARGE SCALE GENOMIC DNA]</scope>
    <source>
        <strain evidence="14">DSM 16705 / JCM 18335 / VKM B-2471 / 345-15</strain>
    </source>
</reference>
<keyword evidence="6 10" id="KW-0692">RNA repair</keyword>
<accession>D9Q2J1</accession>
<comment type="catalytic activity">
    <reaction evidence="10">
        <text>a tRNA precursor + 2 CTP + ATP = a tRNA with a 3' CCA end + 3 diphosphate</text>
        <dbReference type="Rhea" id="RHEA:14433"/>
        <dbReference type="Rhea" id="RHEA-COMP:10465"/>
        <dbReference type="Rhea" id="RHEA-COMP:10468"/>
        <dbReference type="ChEBI" id="CHEBI:30616"/>
        <dbReference type="ChEBI" id="CHEBI:33019"/>
        <dbReference type="ChEBI" id="CHEBI:37563"/>
        <dbReference type="ChEBI" id="CHEBI:74896"/>
        <dbReference type="ChEBI" id="CHEBI:83071"/>
        <dbReference type="EC" id="2.7.7.72"/>
    </reaction>
</comment>
<evidence type="ECO:0000313" key="14">
    <source>
        <dbReference type="Proteomes" id="UP000000346"/>
    </source>
</evidence>
<dbReference type="InterPro" id="IPR006116">
    <property type="entry name" value="NT_2-5OAS_ClassI-CCAase"/>
</dbReference>
<name>D9Q2J1_ACIS3</name>
<dbReference type="HAMAP" id="MF_01264">
    <property type="entry name" value="CCA_arch"/>
    <property type="match status" value="1"/>
</dbReference>
<dbReference type="PANTHER" id="PTHR39643:SF1">
    <property type="entry name" value="CCA-ADDING ENZYME"/>
    <property type="match status" value="1"/>
</dbReference>
<dbReference type="GeneID" id="9499374"/>
<dbReference type="Gene3D" id="1.10.1410.30">
    <property type="entry name" value="CCA tRNA nucleotidyltransferase, domain 2"/>
    <property type="match status" value="1"/>
</dbReference>
<dbReference type="SUPFAM" id="SSF81301">
    <property type="entry name" value="Nucleotidyltransferase"/>
    <property type="match status" value="1"/>
</dbReference>
<dbReference type="GO" id="GO:0005524">
    <property type="term" value="F:ATP binding"/>
    <property type="evidence" value="ECO:0007669"/>
    <property type="project" value="UniProtKB-UniRule"/>
</dbReference>
<proteinExistence type="inferred from homology"/>
<dbReference type="AlphaFoldDB" id="D9Q2J1"/>
<dbReference type="CDD" id="cd05400">
    <property type="entry name" value="NT_2-5OAS_ClassI-CCAase"/>
    <property type="match status" value="1"/>
</dbReference>
<evidence type="ECO:0000256" key="9">
    <source>
        <dbReference type="ARBA" id="ARBA00022884"/>
    </source>
</evidence>
<dbReference type="GO" id="GO:0160016">
    <property type="term" value="F:CCACCA tRNA nucleotidyltransferase activity"/>
    <property type="evidence" value="ECO:0007669"/>
    <property type="project" value="RHEA"/>
</dbReference>
<keyword evidence="3 10" id="KW-0548">Nucleotidyltransferase</keyword>
<dbReference type="GO" id="GO:0042245">
    <property type="term" value="P:RNA repair"/>
    <property type="evidence" value="ECO:0007669"/>
    <property type="project" value="UniProtKB-KW"/>
</dbReference>
<feature type="binding site" evidence="10">
    <location>
        <position position="143"/>
    </location>
    <ligand>
        <name>ATP</name>
        <dbReference type="ChEBI" id="CHEBI:30616"/>
    </ligand>
</feature>
<feature type="binding site" evidence="10">
    <location>
        <position position="59"/>
    </location>
    <ligand>
        <name>CTP</name>
        <dbReference type="ChEBI" id="CHEBI:37563"/>
    </ligand>
</feature>
<keyword evidence="2 10" id="KW-0819">tRNA processing</keyword>
<feature type="domain" description="tRNA nucleotidyltransferase substrate binding" evidence="12">
    <location>
        <begin position="157"/>
        <end position="273"/>
    </location>
</feature>
<evidence type="ECO:0000256" key="8">
    <source>
        <dbReference type="ARBA" id="ARBA00022842"/>
    </source>
</evidence>
<dbReference type="RefSeq" id="WP_013267041.1">
    <property type="nucleotide sequence ID" value="NC_014374.1"/>
</dbReference>
<comment type="similarity">
    <text evidence="10">Belongs to the tRNA nucleotidyltransferase/poly(A) polymerase family. Archaeal CCA-adding enzyme subfamily.</text>
</comment>